<dbReference type="PROSITE" id="PS00409">
    <property type="entry name" value="PROKAR_NTER_METHYL"/>
    <property type="match status" value="1"/>
</dbReference>
<dbReference type="Pfam" id="PF07963">
    <property type="entry name" value="N_methyl"/>
    <property type="match status" value="1"/>
</dbReference>
<keyword evidence="1" id="KW-1133">Transmembrane helix</keyword>
<keyword evidence="1" id="KW-0472">Membrane</keyword>
<evidence type="ECO:0000256" key="1">
    <source>
        <dbReference type="SAM" id="Phobius"/>
    </source>
</evidence>
<dbReference type="Proteomes" id="UP001501757">
    <property type="component" value="Unassembled WGS sequence"/>
</dbReference>
<gene>
    <name evidence="2" type="ORF">GCM10009092_17790</name>
</gene>
<name>A0ABN0X337_9ALTE</name>
<evidence type="ECO:0008006" key="4">
    <source>
        <dbReference type="Google" id="ProtNLM"/>
    </source>
</evidence>
<protein>
    <recommendedName>
        <fullName evidence="4">General secretion pathway protein H</fullName>
    </recommendedName>
</protein>
<dbReference type="NCBIfam" id="TIGR02532">
    <property type="entry name" value="IV_pilin_GFxxxE"/>
    <property type="match status" value="1"/>
</dbReference>
<evidence type="ECO:0000313" key="2">
    <source>
        <dbReference type="EMBL" id="GAA0353885.1"/>
    </source>
</evidence>
<keyword evidence="3" id="KW-1185">Reference proteome</keyword>
<feature type="transmembrane region" description="Helical" evidence="1">
    <location>
        <begin position="12"/>
        <end position="34"/>
    </location>
</feature>
<dbReference type="InterPro" id="IPR045584">
    <property type="entry name" value="Pilin-like"/>
</dbReference>
<dbReference type="EMBL" id="BAAAEI010000007">
    <property type="protein sequence ID" value="GAA0353885.1"/>
    <property type="molecule type" value="Genomic_DNA"/>
</dbReference>
<dbReference type="InterPro" id="IPR012902">
    <property type="entry name" value="N_methyl_site"/>
</dbReference>
<accession>A0ABN0X337</accession>
<comment type="caution">
    <text evidence="2">The sequence shown here is derived from an EMBL/GenBank/DDBJ whole genome shotgun (WGS) entry which is preliminary data.</text>
</comment>
<reference evidence="2 3" key="1">
    <citation type="journal article" date="2019" name="Int. J. Syst. Evol. Microbiol.">
        <title>The Global Catalogue of Microorganisms (GCM) 10K type strain sequencing project: providing services to taxonomists for standard genome sequencing and annotation.</title>
        <authorList>
            <consortium name="The Broad Institute Genomics Platform"/>
            <consortium name="The Broad Institute Genome Sequencing Center for Infectious Disease"/>
            <person name="Wu L."/>
            <person name="Ma J."/>
        </authorList>
    </citation>
    <scope>NUCLEOTIDE SEQUENCE [LARGE SCALE GENOMIC DNA]</scope>
    <source>
        <strain evidence="2 3">JCM 13378</strain>
    </source>
</reference>
<proteinExistence type="predicted"/>
<dbReference type="Gene3D" id="3.30.700.10">
    <property type="entry name" value="Glycoprotein, Type 4 Pilin"/>
    <property type="match status" value="1"/>
</dbReference>
<dbReference type="RefSeq" id="WP_343844303.1">
    <property type="nucleotide sequence ID" value="NZ_BAAAEI010000007.1"/>
</dbReference>
<dbReference type="SUPFAM" id="SSF54523">
    <property type="entry name" value="Pili subunits"/>
    <property type="match status" value="1"/>
</dbReference>
<organism evidence="2 3">
    <name type="scientific">Bowmanella denitrificans</name>
    <dbReference type="NCBI Taxonomy" id="366582"/>
    <lineage>
        <taxon>Bacteria</taxon>
        <taxon>Pseudomonadati</taxon>
        <taxon>Pseudomonadota</taxon>
        <taxon>Gammaproteobacteria</taxon>
        <taxon>Alteromonadales</taxon>
        <taxon>Alteromonadaceae</taxon>
        <taxon>Bowmanella</taxon>
    </lineage>
</organism>
<evidence type="ECO:0000313" key="3">
    <source>
        <dbReference type="Proteomes" id="UP001501757"/>
    </source>
</evidence>
<keyword evidence="1" id="KW-0812">Transmembrane</keyword>
<sequence length="131" mass="14948">MKRLSGFTLLELIVVLSIVGLLMSLVGPALFTTLDKVRVQSEVRKLEGVIFKLSNQAFLYGREIDVVLEGQHCQFFFQGEEKKQSLLQFEHIHFPRQTFSVNSHGFLSVSEVNYSVDDVLWAMDLNKVLSK</sequence>